<feature type="signal peptide" evidence="2">
    <location>
        <begin position="1"/>
        <end position="21"/>
    </location>
</feature>
<feature type="chain" id="PRO_5031188271" description="DUF4129 domain-containing protein" evidence="2">
    <location>
        <begin position="22"/>
        <end position="253"/>
    </location>
</feature>
<accession>A0A7V2T141</accession>
<sequence length="253" mass="29219">MMRAILLLSLILLSLFSNSYAEESLRPMSEVDYLAEERLSAKQSKQIITDIVNSEDLKGKTGKIWKIKEFDFETSNETPVWIKALSIMVAKIIEYALWILLFIAVLMLFLTRHQWLHLFSAVKDKKEEYQAPDILFGMDVREESLPNDIIGEAKSLWQQQKAREALSLLYRGALVHLLNKEKLSLDNSHTEGDILTLSKKTLADNKQDYLSQLTAQWQLIAYAHRVPQEDAMDWLFTHWQQDFSNASVAEVKS</sequence>
<keyword evidence="2" id="KW-0732">Signal</keyword>
<name>A0A7V2T141_LEUMU</name>
<comment type="caution">
    <text evidence="3">The sequence shown here is derived from an EMBL/GenBank/DDBJ whole genome shotgun (WGS) entry which is preliminary data.</text>
</comment>
<organism evidence="3">
    <name type="scientific">Leucothrix mucor</name>
    <dbReference type="NCBI Taxonomy" id="45248"/>
    <lineage>
        <taxon>Bacteria</taxon>
        <taxon>Pseudomonadati</taxon>
        <taxon>Pseudomonadota</taxon>
        <taxon>Gammaproteobacteria</taxon>
        <taxon>Thiotrichales</taxon>
        <taxon>Thiotrichaceae</taxon>
        <taxon>Leucothrix</taxon>
    </lineage>
</organism>
<evidence type="ECO:0000313" key="3">
    <source>
        <dbReference type="EMBL" id="HFC93226.1"/>
    </source>
</evidence>
<evidence type="ECO:0000256" key="2">
    <source>
        <dbReference type="SAM" id="SignalP"/>
    </source>
</evidence>
<keyword evidence="1" id="KW-0812">Transmembrane</keyword>
<protein>
    <recommendedName>
        <fullName evidence="4">DUF4129 domain-containing protein</fullName>
    </recommendedName>
</protein>
<reference evidence="3" key="1">
    <citation type="journal article" date="2020" name="mSystems">
        <title>Genome- and Community-Level Interaction Insights into Carbon Utilization and Element Cycling Functions of Hydrothermarchaeota in Hydrothermal Sediment.</title>
        <authorList>
            <person name="Zhou Z."/>
            <person name="Liu Y."/>
            <person name="Xu W."/>
            <person name="Pan J."/>
            <person name="Luo Z.H."/>
            <person name="Li M."/>
        </authorList>
    </citation>
    <scope>NUCLEOTIDE SEQUENCE [LARGE SCALE GENOMIC DNA]</scope>
    <source>
        <strain evidence="3">HyVt-493</strain>
    </source>
</reference>
<evidence type="ECO:0008006" key="4">
    <source>
        <dbReference type="Google" id="ProtNLM"/>
    </source>
</evidence>
<feature type="transmembrane region" description="Helical" evidence="1">
    <location>
        <begin position="92"/>
        <end position="110"/>
    </location>
</feature>
<dbReference type="AlphaFoldDB" id="A0A7V2T141"/>
<keyword evidence="1" id="KW-0472">Membrane</keyword>
<keyword evidence="1" id="KW-1133">Transmembrane helix</keyword>
<dbReference type="EMBL" id="DRMS01000393">
    <property type="protein sequence ID" value="HFC93226.1"/>
    <property type="molecule type" value="Genomic_DNA"/>
</dbReference>
<evidence type="ECO:0000256" key="1">
    <source>
        <dbReference type="SAM" id="Phobius"/>
    </source>
</evidence>
<proteinExistence type="predicted"/>
<dbReference type="Proteomes" id="UP000885750">
    <property type="component" value="Unassembled WGS sequence"/>
</dbReference>
<gene>
    <name evidence="3" type="ORF">ENJ51_10495</name>
</gene>